<dbReference type="EMBL" id="LAZR01000002">
    <property type="protein sequence ID" value="KKO11548.1"/>
    <property type="molecule type" value="Genomic_DNA"/>
</dbReference>
<dbReference type="InterPro" id="IPR041490">
    <property type="entry name" value="KstR2_TetR_C"/>
</dbReference>
<dbReference type="PROSITE" id="PS50977">
    <property type="entry name" value="HTH_TETR_2"/>
    <property type="match status" value="1"/>
</dbReference>
<keyword evidence="2" id="KW-0238">DNA-binding</keyword>
<protein>
    <recommendedName>
        <fullName evidence="4">HTH tetR-type domain-containing protein</fullName>
    </recommendedName>
</protein>
<dbReference type="Gene3D" id="1.10.10.60">
    <property type="entry name" value="Homeodomain-like"/>
    <property type="match status" value="1"/>
</dbReference>
<comment type="caution">
    <text evidence="5">The sequence shown here is derived from an EMBL/GenBank/DDBJ whole genome shotgun (WGS) entry which is preliminary data.</text>
</comment>
<dbReference type="Pfam" id="PF17932">
    <property type="entry name" value="TetR_C_24"/>
    <property type="match status" value="1"/>
</dbReference>
<dbReference type="PANTHER" id="PTHR47506:SF6">
    <property type="entry name" value="HTH-TYPE TRANSCRIPTIONAL REPRESSOR NEMR"/>
    <property type="match status" value="1"/>
</dbReference>
<dbReference type="Pfam" id="PF00440">
    <property type="entry name" value="TetR_N"/>
    <property type="match status" value="1"/>
</dbReference>
<organism evidence="5">
    <name type="scientific">marine sediment metagenome</name>
    <dbReference type="NCBI Taxonomy" id="412755"/>
    <lineage>
        <taxon>unclassified sequences</taxon>
        <taxon>metagenomes</taxon>
        <taxon>ecological metagenomes</taxon>
    </lineage>
</organism>
<evidence type="ECO:0000256" key="1">
    <source>
        <dbReference type="ARBA" id="ARBA00023015"/>
    </source>
</evidence>
<name>A0A0F9WGE4_9ZZZZ</name>
<evidence type="ECO:0000313" key="5">
    <source>
        <dbReference type="EMBL" id="KKO11548.1"/>
    </source>
</evidence>
<dbReference type="Gene3D" id="1.10.357.10">
    <property type="entry name" value="Tetracycline Repressor, domain 2"/>
    <property type="match status" value="1"/>
</dbReference>
<dbReference type="InterPro" id="IPR036271">
    <property type="entry name" value="Tet_transcr_reg_TetR-rel_C_sf"/>
</dbReference>
<dbReference type="GO" id="GO:0003677">
    <property type="term" value="F:DNA binding"/>
    <property type="evidence" value="ECO:0007669"/>
    <property type="project" value="UniProtKB-KW"/>
</dbReference>
<evidence type="ECO:0000256" key="2">
    <source>
        <dbReference type="ARBA" id="ARBA00023125"/>
    </source>
</evidence>
<gene>
    <name evidence="5" type="ORF">LCGC14_0010410</name>
</gene>
<reference evidence="5" key="1">
    <citation type="journal article" date="2015" name="Nature">
        <title>Complex archaea that bridge the gap between prokaryotes and eukaryotes.</title>
        <authorList>
            <person name="Spang A."/>
            <person name="Saw J.H."/>
            <person name="Jorgensen S.L."/>
            <person name="Zaremba-Niedzwiedzka K."/>
            <person name="Martijn J."/>
            <person name="Lind A.E."/>
            <person name="van Eijk R."/>
            <person name="Schleper C."/>
            <person name="Guy L."/>
            <person name="Ettema T.J."/>
        </authorList>
    </citation>
    <scope>NUCLEOTIDE SEQUENCE</scope>
</reference>
<evidence type="ECO:0000259" key="4">
    <source>
        <dbReference type="PROSITE" id="PS50977"/>
    </source>
</evidence>
<evidence type="ECO:0000256" key="3">
    <source>
        <dbReference type="ARBA" id="ARBA00023163"/>
    </source>
</evidence>
<dbReference type="InterPro" id="IPR001647">
    <property type="entry name" value="HTH_TetR"/>
</dbReference>
<dbReference type="SUPFAM" id="SSF48498">
    <property type="entry name" value="Tetracyclin repressor-like, C-terminal domain"/>
    <property type="match status" value="1"/>
</dbReference>
<sequence length="257" mass="29827">MDNNVVEQITNTWPQDTSIEAFRRTWILEGEPLWERVFAVHHERMQIKNGKTALRNLQKIFTCTFRLANSQGFHSMSLRDLSRETQISMGGLYAYIGSKSDLASAIEAVVRQTIDDVMSDLEQYQLDPYQRLKAVISADLYMNHIMHPWYYFCFIEAKGLDKAQREAAIEMELKFDQRLEEICQQGIKSGVFRYDGDTALLASSTTAMLQQWYLKRWKFQHLKVGITDYAAFVFQHVLTSLNYQSQVSDPLSLRSQA</sequence>
<dbReference type="SUPFAM" id="SSF46689">
    <property type="entry name" value="Homeodomain-like"/>
    <property type="match status" value="1"/>
</dbReference>
<keyword evidence="1" id="KW-0805">Transcription regulation</keyword>
<accession>A0A0F9WGE4</accession>
<dbReference type="PANTHER" id="PTHR47506">
    <property type="entry name" value="TRANSCRIPTIONAL REGULATORY PROTEIN"/>
    <property type="match status" value="1"/>
</dbReference>
<proteinExistence type="predicted"/>
<dbReference type="InterPro" id="IPR009057">
    <property type="entry name" value="Homeodomain-like_sf"/>
</dbReference>
<dbReference type="AlphaFoldDB" id="A0A0F9WGE4"/>
<feature type="domain" description="HTH tetR-type" evidence="4">
    <location>
        <begin position="54"/>
        <end position="114"/>
    </location>
</feature>
<keyword evidence="3" id="KW-0804">Transcription</keyword>